<dbReference type="SMART" id="SM00343">
    <property type="entry name" value="ZnF_C2HC"/>
    <property type="match status" value="2"/>
</dbReference>
<evidence type="ECO:0000313" key="5">
    <source>
        <dbReference type="Proteomes" id="UP000626109"/>
    </source>
</evidence>
<dbReference type="AlphaFoldDB" id="A0A813HEC5"/>
<feature type="region of interest" description="Disordered" evidence="2">
    <location>
        <begin position="70"/>
        <end position="109"/>
    </location>
</feature>
<keyword evidence="1" id="KW-0863">Zinc-finger</keyword>
<dbReference type="Gene3D" id="4.10.60.10">
    <property type="entry name" value="Zinc finger, CCHC-type"/>
    <property type="match status" value="1"/>
</dbReference>
<dbReference type="EMBL" id="CAJNNW010001204">
    <property type="protein sequence ID" value="CAE8635961.1"/>
    <property type="molecule type" value="Genomic_DNA"/>
</dbReference>
<keyword evidence="1" id="KW-0862">Zinc</keyword>
<reference evidence="4" key="1">
    <citation type="submission" date="2021-02" db="EMBL/GenBank/DDBJ databases">
        <authorList>
            <person name="Dougan E. K."/>
            <person name="Rhodes N."/>
            <person name="Thang M."/>
            <person name="Chan C."/>
        </authorList>
    </citation>
    <scope>NUCLEOTIDE SEQUENCE</scope>
</reference>
<evidence type="ECO:0000256" key="1">
    <source>
        <dbReference type="PROSITE-ProRule" id="PRU00047"/>
    </source>
</evidence>
<dbReference type="SUPFAM" id="SSF57756">
    <property type="entry name" value="Retrovirus zinc finger-like domains"/>
    <property type="match status" value="1"/>
</dbReference>
<protein>
    <recommendedName>
        <fullName evidence="3">CCHC-type domain-containing protein</fullName>
    </recommendedName>
</protein>
<evidence type="ECO:0000313" key="4">
    <source>
        <dbReference type="EMBL" id="CAE8635961.1"/>
    </source>
</evidence>
<comment type="caution">
    <text evidence="4">The sequence shown here is derived from an EMBL/GenBank/DDBJ whole genome shotgun (WGS) entry which is preliminary data.</text>
</comment>
<dbReference type="Proteomes" id="UP000626109">
    <property type="component" value="Unassembled WGS sequence"/>
</dbReference>
<evidence type="ECO:0000259" key="3">
    <source>
        <dbReference type="PROSITE" id="PS50158"/>
    </source>
</evidence>
<sequence length="179" mass="18950">MPPVGGRQPRRLADLVTEVGKQLGRSREDVRPLLDLLLDNWYDTVESLSGVVAPDLTELGLPQRFAKELLASAHRDSPGADHRSSETDRAPLERRQADSKGKGKGKELSGPAGGCFHCGGAHFASDCTAKGKGGSSKGSKGKGKDSDADQRCFECGKKDHIARDCPSRQGEGRGGGKGQ</sequence>
<accession>A0A813HEC5</accession>
<dbReference type="GO" id="GO:0008270">
    <property type="term" value="F:zinc ion binding"/>
    <property type="evidence" value="ECO:0007669"/>
    <property type="project" value="UniProtKB-KW"/>
</dbReference>
<dbReference type="InterPro" id="IPR036875">
    <property type="entry name" value="Znf_CCHC_sf"/>
</dbReference>
<dbReference type="InterPro" id="IPR001878">
    <property type="entry name" value="Znf_CCHC"/>
</dbReference>
<dbReference type="PROSITE" id="PS50158">
    <property type="entry name" value="ZF_CCHC"/>
    <property type="match status" value="1"/>
</dbReference>
<name>A0A813HEC5_POLGL</name>
<dbReference type="Pfam" id="PF00098">
    <property type="entry name" value="zf-CCHC"/>
    <property type="match status" value="1"/>
</dbReference>
<evidence type="ECO:0000256" key="2">
    <source>
        <dbReference type="SAM" id="MobiDB-lite"/>
    </source>
</evidence>
<dbReference type="GO" id="GO:0003676">
    <property type="term" value="F:nucleic acid binding"/>
    <property type="evidence" value="ECO:0007669"/>
    <property type="project" value="InterPro"/>
</dbReference>
<proteinExistence type="predicted"/>
<feature type="domain" description="CCHC-type" evidence="3">
    <location>
        <begin position="151"/>
        <end position="167"/>
    </location>
</feature>
<feature type="non-terminal residue" evidence="4">
    <location>
        <position position="1"/>
    </location>
</feature>
<feature type="compositionally biased region" description="Basic and acidic residues" evidence="2">
    <location>
        <begin position="73"/>
        <end position="107"/>
    </location>
</feature>
<keyword evidence="1" id="KW-0479">Metal-binding</keyword>
<organism evidence="4 5">
    <name type="scientific">Polarella glacialis</name>
    <name type="common">Dinoflagellate</name>
    <dbReference type="NCBI Taxonomy" id="89957"/>
    <lineage>
        <taxon>Eukaryota</taxon>
        <taxon>Sar</taxon>
        <taxon>Alveolata</taxon>
        <taxon>Dinophyceae</taxon>
        <taxon>Suessiales</taxon>
        <taxon>Suessiaceae</taxon>
        <taxon>Polarella</taxon>
    </lineage>
</organism>
<feature type="region of interest" description="Disordered" evidence="2">
    <location>
        <begin position="129"/>
        <end position="150"/>
    </location>
</feature>
<gene>
    <name evidence="4" type="ORF">PGLA2088_LOCUS1537</name>
</gene>